<dbReference type="GeneID" id="136804569"/>
<dbReference type="Gene3D" id="6.10.140.1230">
    <property type="match status" value="1"/>
</dbReference>
<dbReference type="GO" id="GO:0005771">
    <property type="term" value="C:multivesicular body"/>
    <property type="evidence" value="ECO:0007669"/>
    <property type="project" value="TreeGrafter"/>
</dbReference>
<reference evidence="8" key="1">
    <citation type="submission" date="2021-01" db="UniProtKB">
        <authorList>
            <consortium name="EnsemblMetazoa"/>
        </authorList>
    </citation>
    <scope>IDENTIFICATION</scope>
</reference>
<evidence type="ECO:0000256" key="2">
    <source>
        <dbReference type="ARBA" id="ARBA00006190"/>
    </source>
</evidence>
<feature type="region of interest" description="Disordered" evidence="7">
    <location>
        <begin position="1"/>
        <end position="24"/>
    </location>
</feature>
<dbReference type="GO" id="GO:0032511">
    <property type="term" value="P:late endosome to vacuole transport via multivesicular body sorting pathway"/>
    <property type="evidence" value="ECO:0007669"/>
    <property type="project" value="TreeGrafter"/>
</dbReference>
<feature type="region of interest" description="Disordered" evidence="7">
    <location>
        <begin position="171"/>
        <end position="218"/>
    </location>
</feature>
<dbReference type="PANTHER" id="PTHR22761">
    <property type="entry name" value="CHARGED MULTIVESICULAR BODY PROTEIN"/>
    <property type="match status" value="1"/>
</dbReference>
<keyword evidence="3" id="KW-0813">Transport</keyword>
<keyword evidence="6" id="KW-0472">Membrane</keyword>
<dbReference type="AlphaFoldDB" id="A0A7M5X113"/>
<dbReference type="PANTHER" id="PTHR22761:SF5">
    <property type="entry name" value="CHARGED MULTIVESICULAR BODY PROTEIN 6"/>
    <property type="match status" value="1"/>
</dbReference>
<keyword evidence="5" id="KW-0653">Protein transport</keyword>
<evidence type="ECO:0000256" key="4">
    <source>
        <dbReference type="ARBA" id="ARBA00022753"/>
    </source>
</evidence>
<evidence type="ECO:0000256" key="5">
    <source>
        <dbReference type="ARBA" id="ARBA00022927"/>
    </source>
</evidence>
<protein>
    <recommendedName>
        <fullName evidence="10">Charged multivesicular body protein 6</fullName>
    </recommendedName>
</protein>
<evidence type="ECO:0000256" key="6">
    <source>
        <dbReference type="ARBA" id="ARBA00023136"/>
    </source>
</evidence>
<accession>A0A7M5X113</accession>
<evidence type="ECO:0000313" key="8">
    <source>
        <dbReference type="EnsemblMetazoa" id="CLYHEMP015909.1"/>
    </source>
</evidence>
<dbReference type="GO" id="GO:0006900">
    <property type="term" value="P:vesicle budding from membrane"/>
    <property type="evidence" value="ECO:0007669"/>
    <property type="project" value="TreeGrafter"/>
</dbReference>
<keyword evidence="4" id="KW-0967">Endosome</keyword>
<dbReference type="RefSeq" id="XP_066917269.1">
    <property type="nucleotide sequence ID" value="XM_067061168.1"/>
</dbReference>
<comment type="subcellular location">
    <subcellularLocation>
        <location evidence="1">Endosome membrane</location>
    </subcellularLocation>
</comment>
<dbReference type="InterPro" id="IPR005024">
    <property type="entry name" value="Snf7_fam"/>
</dbReference>
<evidence type="ECO:0000313" key="9">
    <source>
        <dbReference type="Proteomes" id="UP000594262"/>
    </source>
</evidence>
<sequence>MGGLFSSKKKTENKQPNRITEQDKAVLSLKQQRDKLKQYQKKINLTLEKERQYAKQLLKDNKKDKAKLLLKKKHYQENLLKKTDGQLENIDRLISEVEFAQVELKVVEGLKQGNEALKKLHEIMSVEDVERIMDEAQEGIEYQNEIDELLSGGLTAEDEEDIMNELAELERLELPSVPDTEIPTADVDDQLPDVPSAEPATSSKTKTKEPERVAMAAT</sequence>
<comment type="similarity">
    <text evidence="2">Belongs to the SNF7 family.</text>
</comment>
<proteinExistence type="inferred from homology"/>
<dbReference type="Pfam" id="PF03357">
    <property type="entry name" value="Snf7"/>
    <property type="match status" value="1"/>
</dbReference>
<evidence type="ECO:0000256" key="7">
    <source>
        <dbReference type="SAM" id="MobiDB-lite"/>
    </source>
</evidence>
<feature type="compositionally biased region" description="Basic and acidic residues" evidence="7">
    <location>
        <begin position="9"/>
        <end position="24"/>
    </location>
</feature>
<dbReference type="EnsemblMetazoa" id="CLYHEMT015909.1">
    <property type="protein sequence ID" value="CLYHEMP015909.1"/>
    <property type="gene ID" value="CLYHEMG015909"/>
</dbReference>
<evidence type="ECO:0008006" key="10">
    <source>
        <dbReference type="Google" id="ProtNLM"/>
    </source>
</evidence>
<dbReference type="GO" id="GO:0000815">
    <property type="term" value="C:ESCRT III complex"/>
    <property type="evidence" value="ECO:0007669"/>
    <property type="project" value="TreeGrafter"/>
</dbReference>
<dbReference type="GO" id="GO:0015031">
    <property type="term" value="P:protein transport"/>
    <property type="evidence" value="ECO:0007669"/>
    <property type="project" value="UniProtKB-KW"/>
</dbReference>
<dbReference type="OrthoDB" id="441172at2759"/>
<keyword evidence="9" id="KW-1185">Reference proteome</keyword>
<dbReference type="Proteomes" id="UP000594262">
    <property type="component" value="Unplaced"/>
</dbReference>
<evidence type="ECO:0000256" key="3">
    <source>
        <dbReference type="ARBA" id="ARBA00022448"/>
    </source>
</evidence>
<evidence type="ECO:0000256" key="1">
    <source>
        <dbReference type="ARBA" id="ARBA00004608"/>
    </source>
</evidence>
<name>A0A7M5X113_9CNID</name>
<organism evidence="8 9">
    <name type="scientific">Clytia hemisphaerica</name>
    <dbReference type="NCBI Taxonomy" id="252671"/>
    <lineage>
        <taxon>Eukaryota</taxon>
        <taxon>Metazoa</taxon>
        <taxon>Cnidaria</taxon>
        <taxon>Hydrozoa</taxon>
        <taxon>Hydroidolina</taxon>
        <taxon>Leptothecata</taxon>
        <taxon>Obeliida</taxon>
        <taxon>Clytiidae</taxon>
        <taxon>Clytia</taxon>
    </lineage>
</organism>